<comment type="caution">
    <text evidence="2">The sequence shown here is derived from an EMBL/GenBank/DDBJ whole genome shotgun (WGS) entry which is preliminary data.</text>
</comment>
<evidence type="ECO:0000313" key="3">
    <source>
        <dbReference type="Proteomes" id="UP000800039"/>
    </source>
</evidence>
<protein>
    <submittedName>
        <fullName evidence="2">HET-domain-containing protein</fullName>
    </submittedName>
</protein>
<proteinExistence type="predicted"/>
<dbReference type="Pfam" id="PF06985">
    <property type="entry name" value="HET"/>
    <property type="match status" value="1"/>
</dbReference>
<name>A0A9P4L691_9PLEO</name>
<dbReference type="Proteomes" id="UP000800039">
    <property type="component" value="Unassembled WGS sequence"/>
</dbReference>
<dbReference type="PANTHER" id="PTHR24148">
    <property type="entry name" value="ANKYRIN REPEAT DOMAIN-CONTAINING PROTEIN 39 HOMOLOG-RELATED"/>
    <property type="match status" value="1"/>
</dbReference>
<dbReference type="OrthoDB" id="194358at2759"/>
<dbReference type="EMBL" id="ML976617">
    <property type="protein sequence ID" value="KAF1843711.1"/>
    <property type="molecule type" value="Genomic_DNA"/>
</dbReference>
<dbReference type="RefSeq" id="XP_040786274.1">
    <property type="nucleotide sequence ID" value="XM_040929264.1"/>
</dbReference>
<evidence type="ECO:0000259" key="1">
    <source>
        <dbReference type="Pfam" id="PF06985"/>
    </source>
</evidence>
<evidence type="ECO:0000313" key="2">
    <source>
        <dbReference type="EMBL" id="KAF1843711.1"/>
    </source>
</evidence>
<gene>
    <name evidence="2" type="ORF">K460DRAFT_291258</name>
</gene>
<dbReference type="AlphaFoldDB" id="A0A9P4L691"/>
<dbReference type="InterPro" id="IPR010730">
    <property type="entry name" value="HET"/>
</dbReference>
<accession>A0A9P4L691</accession>
<dbReference type="PANTHER" id="PTHR24148:SF73">
    <property type="entry name" value="HET DOMAIN PROTEIN (AFU_ORTHOLOGUE AFUA_8G01020)"/>
    <property type="match status" value="1"/>
</dbReference>
<dbReference type="InterPro" id="IPR052895">
    <property type="entry name" value="HetReg/Transcr_Mod"/>
</dbReference>
<dbReference type="GeneID" id="63846516"/>
<keyword evidence="3" id="KW-1185">Reference proteome</keyword>
<sequence>MPKVRIRKSPGRPAYVYPTENPFRQRGLASTQSFLAPFKHTPIDLNTASIRLIEILPPSPNGTIQCNIRNATVDSEYTCLSYVWGSASHTNNILIDGKLFQVRRNLFEFLEMISAKQVITKQETTRLHSDKSPTFDLSHASRSLWIDAMCIDQENVVEKHHQVKQMGEIYSNAHCVLV</sequence>
<feature type="domain" description="Heterokaryon incompatibility" evidence="1">
    <location>
        <begin position="77"/>
        <end position="178"/>
    </location>
</feature>
<organism evidence="2 3">
    <name type="scientific">Cucurbitaria berberidis CBS 394.84</name>
    <dbReference type="NCBI Taxonomy" id="1168544"/>
    <lineage>
        <taxon>Eukaryota</taxon>
        <taxon>Fungi</taxon>
        <taxon>Dikarya</taxon>
        <taxon>Ascomycota</taxon>
        <taxon>Pezizomycotina</taxon>
        <taxon>Dothideomycetes</taxon>
        <taxon>Pleosporomycetidae</taxon>
        <taxon>Pleosporales</taxon>
        <taxon>Pleosporineae</taxon>
        <taxon>Cucurbitariaceae</taxon>
        <taxon>Cucurbitaria</taxon>
    </lineage>
</organism>
<reference evidence="2" key="1">
    <citation type="submission" date="2020-01" db="EMBL/GenBank/DDBJ databases">
        <authorList>
            <consortium name="DOE Joint Genome Institute"/>
            <person name="Haridas S."/>
            <person name="Albert R."/>
            <person name="Binder M."/>
            <person name="Bloem J."/>
            <person name="Labutti K."/>
            <person name="Salamov A."/>
            <person name="Andreopoulos B."/>
            <person name="Baker S.E."/>
            <person name="Barry K."/>
            <person name="Bills G."/>
            <person name="Bluhm B.H."/>
            <person name="Cannon C."/>
            <person name="Castanera R."/>
            <person name="Culley D.E."/>
            <person name="Daum C."/>
            <person name="Ezra D."/>
            <person name="Gonzalez J.B."/>
            <person name="Henrissat B."/>
            <person name="Kuo A."/>
            <person name="Liang C."/>
            <person name="Lipzen A."/>
            <person name="Lutzoni F."/>
            <person name="Magnuson J."/>
            <person name="Mondo S."/>
            <person name="Nolan M."/>
            <person name="Ohm R."/>
            <person name="Pangilinan J."/>
            <person name="Park H.-J."/>
            <person name="Ramirez L."/>
            <person name="Alfaro M."/>
            <person name="Sun H."/>
            <person name="Tritt A."/>
            <person name="Yoshinaga Y."/>
            <person name="Zwiers L.-H."/>
            <person name="Turgeon B.G."/>
            <person name="Goodwin S.B."/>
            <person name="Spatafora J.W."/>
            <person name="Crous P.W."/>
            <person name="Grigoriev I.V."/>
        </authorList>
    </citation>
    <scope>NUCLEOTIDE SEQUENCE</scope>
    <source>
        <strain evidence="2">CBS 394.84</strain>
    </source>
</reference>